<dbReference type="EMBL" id="GIFC01009970">
    <property type="protein sequence ID" value="MXU92053.1"/>
    <property type="molecule type" value="Transcribed_RNA"/>
</dbReference>
<evidence type="ECO:0000256" key="1">
    <source>
        <dbReference type="SAM" id="MobiDB-lite"/>
    </source>
</evidence>
<reference evidence="2" key="1">
    <citation type="submission" date="2019-12" db="EMBL/GenBank/DDBJ databases">
        <title>An insight into the sialome of adult female Ixodes ricinus ticks feeding for 6 days.</title>
        <authorList>
            <person name="Perner J."/>
            <person name="Ribeiro J.M.C."/>
        </authorList>
    </citation>
    <scope>NUCLEOTIDE SEQUENCE</scope>
    <source>
        <strain evidence="2">Semi-engorged</strain>
        <tissue evidence="2">Salivary glands</tissue>
    </source>
</reference>
<proteinExistence type="predicted"/>
<accession>A0A6B0UQQ2</accession>
<organism evidence="2">
    <name type="scientific">Ixodes ricinus</name>
    <name type="common">Common tick</name>
    <name type="synonym">Acarus ricinus</name>
    <dbReference type="NCBI Taxonomy" id="34613"/>
    <lineage>
        <taxon>Eukaryota</taxon>
        <taxon>Metazoa</taxon>
        <taxon>Ecdysozoa</taxon>
        <taxon>Arthropoda</taxon>
        <taxon>Chelicerata</taxon>
        <taxon>Arachnida</taxon>
        <taxon>Acari</taxon>
        <taxon>Parasitiformes</taxon>
        <taxon>Ixodida</taxon>
        <taxon>Ixodoidea</taxon>
        <taxon>Ixodidae</taxon>
        <taxon>Ixodinae</taxon>
        <taxon>Ixodes</taxon>
    </lineage>
</organism>
<name>A0A6B0UQQ2_IXORI</name>
<evidence type="ECO:0000313" key="2">
    <source>
        <dbReference type="EMBL" id="MXU92053.1"/>
    </source>
</evidence>
<protein>
    <submittedName>
        <fullName evidence="2">Uncharacterized protein</fullName>
    </submittedName>
</protein>
<sequence>MKGRLAWPHTGLTFIIGLNGWPRPNGGTPFCQGLSGADLRDMILQAEGGRVVPGQAPLRTGRPLRAGTKRKRGQAGDALPRVASSRRKCFAANNAGRLSLRATKTQENVAGSELRTTKCGVTEMIRSV</sequence>
<dbReference type="AlphaFoldDB" id="A0A6B0UQQ2"/>
<feature type="region of interest" description="Disordered" evidence="1">
    <location>
        <begin position="53"/>
        <end position="80"/>
    </location>
</feature>